<evidence type="ECO:0000256" key="14">
    <source>
        <dbReference type="NCBIfam" id="TIGR00414"/>
    </source>
</evidence>
<accession>A0A1G2C718</accession>
<dbReference type="InterPro" id="IPR045864">
    <property type="entry name" value="aa-tRNA-synth_II/BPL/LPL"/>
</dbReference>
<proteinExistence type="inferred from homology"/>
<dbReference type="SUPFAM" id="SSF46589">
    <property type="entry name" value="tRNA-binding arm"/>
    <property type="match status" value="1"/>
</dbReference>
<organism evidence="18 19">
    <name type="scientific">Candidatus Liptonbacteria bacterium GWB1_49_6</name>
    <dbReference type="NCBI Taxonomy" id="1798644"/>
    <lineage>
        <taxon>Bacteria</taxon>
        <taxon>Candidatus Liptoniibacteriota</taxon>
    </lineage>
</organism>
<dbReference type="STRING" id="1798644.A2122_01640"/>
<dbReference type="InterPro" id="IPR002317">
    <property type="entry name" value="Ser-tRNA-ligase_type_1"/>
</dbReference>
<dbReference type="InterPro" id="IPR006195">
    <property type="entry name" value="aa-tRNA-synth_II"/>
</dbReference>
<gene>
    <name evidence="18" type="ORF">A2122_01640</name>
</gene>
<evidence type="ECO:0000256" key="4">
    <source>
        <dbReference type="ARBA" id="ARBA00012840"/>
    </source>
</evidence>
<dbReference type="InterPro" id="IPR010978">
    <property type="entry name" value="tRNA-bd_arm"/>
</dbReference>
<evidence type="ECO:0000256" key="8">
    <source>
        <dbReference type="ARBA" id="ARBA00022840"/>
    </source>
</evidence>
<keyword evidence="8 16" id="KW-0067">ATP-binding</keyword>
<dbReference type="InterPro" id="IPR042103">
    <property type="entry name" value="SerRS_1_N_sf"/>
</dbReference>
<evidence type="ECO:0000256" key="5">
    <source>
        <dbReference type="ARBA" id="ARBA00022490"/>
    </source>
</evidence>
<dbReference type="PIRSF" id="PIRSF001529">
    <property type="entry name" value="Ser-tRNA-synth_IIa"/>
    <property type="match status" value="1"/>
</dbReference>
<dbReference type="SUPFAM" id="SSF55681">
    <property type="entry name" value="Class II aaRS and biotin synthetases"/>
    <property type="match status" value="1"/>
</dbReference>
<evidence type="ECO:0000256" key="13">
    <source>
        <dbReference type="ARBA" id="ARBA00048823"/>
    </source>
</evidence>
<keyword evidence="7" id="KW-0547">Nucleotide-binding</keyword>
<evidence type="ECO:0000256" key="12">
    <source>
        <dbReference type="ARBA" id="ARBA00047929"/>
    </source>
</evidence>
<dbReference type="GO" id="GO:0005524">
    <property type="term" value="F:ATP binding"/>
    <property type="evidence" value="ECO:0007669"/>
    <property type="project" value="UniProtKB-KW"/>
</dbReference>
<evidence type="ECO:0000256" key="11">
    <source>
        <dbReference type="ARBA" id="ARBA00039158"/>
    </source>
</evidence>
<dbReference type="Gene3D" id="3.30.930.10">
    <property type="entry name" value="Bira Bifunctional Protein, Domain 2"/>
    <property type="match status" value="1"/>
</dbReference>
<dbReference type="EMBL" id="MHKU01000032">
    <property type="protein sequence ID" value="OGY96420.1"/>
    <property type="molecule type" value="Genomic_DNA"/>
</dbReference>
<dbReference type="Pfam" id="PF00587">
    <property type="entry name" value="tRNA-synt_2b"/>
    <property type="match status" value="1"/>
</dbReference>
<dbReference type="PROSITE" id="PS50862">
    <property type="entry name" value="AA_TRNA_LIGASE_II"/>
    <property type="match status" value="1"/>
</dbReference>
<dbReference type="PANTHER" id="PTHR43697">
    <property type="entry name" value="SERYL-TRNA SYNTHETASE"/>
    <property type="match status" value="1"/>
</dbReference>
<evidence type="ECO:0000256" key="15">
    <source>
        <dbReference type="PIRSR" id="PIRSR001529-1"/>
    </source>
</evidence>
<evidence type="ECO:0000313" key="18">
    <source>
        <dbReference type="EMBL" id="OGY96420.1"/>
    </source>
</evidence>
<evidence type="ECO:0000256" key="9">
    <source>
        <dbReference type="ARBA" id="ARBA00022917"/>
    </source>
</evidence>
<dbReference type="GO" id="GO:0004828">
    <property type="term" value="F:serine-tRNA ligase activity"/>
    <property type="evidence" value="ECO:0007669"/>
    <property type="project" value="UniProtKB-UniRule"/>
</dbReference>
<dbReference type="GO" id="GO:0005737">
    <property type="term" value="C:cytoplasm"/>
    <property type="evidence" value="ECO:0007669"/>
    <property type="project" value="UniProtKB-SubCell"/>
</dbReference>
<dbReference type="Proteomes" id="UP000176648">
    <property type="component" value="Unassembled WGS sequence"/>
</dbReference>
<feature type="binding site" evidence="16">
    <location>
        <begin position="274"/>
        <end position="277"/>
    </location>
    <ligand>
        <name>ATP</name>
        <dbReference type="ChEBI" id="CHEBI:30616"/>
    </ligand>
</feature>
<dbReference type="Gene3D" id="1.10.287.40">
    <property type="entry name" value="Serine-tRNA synthetase, tRNA binding domain"/>
    <property type="match status" value="1"/>
</dbReference>
<comment type="similarity">
    <text evidence="3">Belongs to the class-II aminoacyl-tRNA synthetase family. Type-1 seryl-tRNA synthetase subfamily.</text>
</comment>
<evidence type="ECO:0000313" key="19">
    <source>
        <dbReference type="Proteomes" id="UP000176648"/>
    </source>
</evidence>
<dbReference type="Pfam" id="PF02403">
    <property type="entry name" value="Seryl_tRNA_N"/>
    <property type="match status" value="1"/>
</dbReference>
<comment type="caution">
    <text evidence="18">The sequence shown here is derived from an EMBL/GenBank/DDBJ whole genome shotgun (WGS) entry which is preliminary data.</text>
</comment>
<feature type="binding site" evidence="15">
    <location>
        <position position="377"/>
    </location>
    <ligand>
        <name>L-serine</name>
        <dbReference type="ChEBI" id="CHEBI:33384"/>
    </ligand>
</feature>
<evidence type="ECO:0000256" key="6">
    <source>
        <dbReference type="ARBA" id="ARBA00022598"/>
    </source>
</evidence>
<evidence type="ECO:0000256" key="10">
    <source>
        <dbReference type="ARBA" id="ARBA00023146"/>
    </source>
</evidence>
<dbReference type="PANTHER" id="PTHR43697:SF1">
    <property type="entry name" value="SERINE--TRNA LIGASE"/>
    <property type="match status" value="1"/>
</dbReference>
<comment type="subcellular location">
    <subcellularLocation>
        <location evidence="1">Cytoplasm</location>
    </subcellularLocation>
</comment>
<feature type="binding site" evidence="16">
    <location>
        <begin position="345"/>
        <end position="348"/>
    </location>
    <ligand>
        <name>ATP</name>
        <dbReference type="ChEBI" id="CHEBI:30616"/>
    </ligand>
</feature>
<keyword evidence="5" id="KW-0963">Cytoplasm</keyword>
<protein>
    <recommendedName>
        <fullName evidence="11 14">Serine--tRNA ligase</fullName>
        <ecNumber evidence="4 14">6.1.1.11</ecNumber>
    </recommendedName>
</protein>
<feature type="binding site" evidence="15">
    <location>
        <position position="258"/>
    </location>
    <ligand>
        <name>L-serine</name>
        <dbReference type="ChEBI" id="CHEBI:33384"/>
    </ligand>
</feature>
<reference evidence="18 19" key="1">
    <citation type="journal article" date="2016" name="Nat. Commun.">
        <title>Thousands of microbial genomes shed light on interconnected biogeochemical processes in an aquifer system.</title>
        <authorList>
            <person name="Anantharaman K."/>
            <person name="Brown C.T."/>
            <person name="Hug L.A."/>
            <person name="Sharon I."/>
            <person name="Castelle C.J."/>
            <person name="Probst A.J."/>
            <person name="Thomas B.C."/>
            <person name="Singh A."/>
            <person name="Wilkins M.J."/>
            <person name="Karaoz U."/>
            <person name="Brodie E.L."/>
            <person name="Williams K.H."/>
            <person name="Hubbard S.S."/>
            <person name="Banfield J.F."/>
        </authorList>
    </citation>
    <scope>NUCLEOTIDE SEQUENCE [LARGE SCALE GENOMIC DNA]</scope>
</reference>
<dbReference type="InterPro" id="IPR033729">
    <property type="entry name" value="SerRS_core"/>
</dbReference>
<evidence type="ECO:0000256" key="7">
    <source>
        <dbReference type="ARBA" id="ARBA00022741"/>
    </source>
</evidence>
<comment type="catalytic activity">
    <reaction evidence="12">
        <text>tRNA(Sec) + L-serine + ATP = L-seryl-tRNA(Sec) + AMP + diphosphate + H(+)</text>
        <dbReference type="Rhea" id="RHEA:42580"/>
        <dbReference type="Rhea" id="RHEA-COMP:9742"/>
        <dbReference type="Rhea" id="RHEA-COMP:10128"/>
        <dbReference type="ChEBI" id="CHEBI:15378"/>
        <dbReference type="ChEBI" id="CHEBI:30616"/>
        <dbReference type="ChEBI" id="CHEBI:33019"/>
        <dbReference type="ChEBI" id="CHEBI:33384"/>
        <dbReference type="ChEBI" id="CHEBI:78442"/>
        <dbReference type="ChEBI" id="CHEBI:78533"/>
        <dbReference type="ChEBI" id="CHEBI:456215"/>
        <dbReference type="EC" id="6.1.1.11"/>
    </reaction>
</comment>
<dbReference type="CDD" id="cd00770">
    <property type="entry name" value="SerRS_core"/>
    <property type="match status" value="1"/>
</dbReference>
<dbReference type="InterPro" id="IPR015866">
    <property type="entry name" value="Ser-tRNA-synth_1_N"/>
</dbReference>
<feature type="binding site" evidence="15">
    <location>
        <position position="281"/>
    </location>
    <ligand>
        <name>L-serine</name>
        <dbReference type="ChEBI" id="CHEBI:33384"/>
    </ligand>
</feature>
<evidence type="ECO:0000256" key="16">
    <source>
        <dbReference type="PIRSR" id="PIRSR001529-2"/>
    </source>
</evidence>
<keyword evidence="6 18" id="KW-0436">Ligase</keyword>
<evidence type="ECO:0000256" key="3">
    <source>
        <dbReference type="ARBA" id="ARBA00010728"/>
    </source>
</evidence>
<sequence length="417" mass="47255">MLDIKLIRENPDKVKDAIASKGADPKLVDQFLKADSAWRELTQEIEALRSEQKKATRSTGSGQVEARDIEKGKKLKIEIQDREAAQRILAEKRDGILDGLPNIPFPDAPVGRDERENKVLREIGEKPEFPFEAKDYMALAEAHDLVDTKKAAEVSGSRFGYLKNEAVLMEFGLVELGMKFLVGKGFSPVVPPVMIRPEVYRGMGRLAGDQKEERYYFEKDDLYLVGSSEHTVGPLHLNDVIEEGKLPRHYVAFSTCFRREAGSYGKDTKGILRVHQFDKLEMFSFAKPAESEKEHQFLLSLQEELMQKLELPYRVVEICTGDMGWTDARQYDIETWMPGENKYRETHSCSNTTDFQARGINAKFRAGGKTEFLHMLNATVFAVGRTLIAIFENCQTKDGKIKIPKVLQPYVGKEIIG</sequence>
<dbReference type="NCBIfam" id="TIGR00414">
    <property type="entry name" value="serS"/>
    <property type="match status" value="1"/>
</dbReference>
<dbReference type="PRINTS" id="PR00981">
    <property type="entry name" value="TRNASYNTHSER"/>
</dbReference>
<evidence type="ECO:0000256" key="1">
    <source>
        <dbReference type="ARBA" id="ARBA00004496"/>
    </source>
</evidence>
<evidence type="ECO:0000256" key="2">
    <source>
        <dbReference type="ARBA" id="ARBA00005045"/>
    </source>
</evidence>
<keyword evidence="10" id="KW-0030">Aminoacyl-tRNA synthetase</keyword>
<evidence type="ECO:0000259" key="17">
    <source>
        <dbReference type="PROSITE" id="PS50862"/>
    </source>
</evidence>
<dbReference type="InterPro" id="IPR002314">
    <property type="entry name" value="aa-tRNA-synt_IIb"/>
</dbReference>
<dbReference type="EC" id="6.1.1.11" evidence="4 14"/>
<name>A0A1G2C718_9BACT</name>
<dbReference type="GO" id="GO:0006434">
    <property type="term" value="P:seryl-tRNA aminoacylation"/>
    <property type="evidence" value="ECO:0007669"/>
    <property type="project" value="UniProtKB-UniRule"/>
</dbReference>
<feature type="domain" description="Aminoacyl-transfer RNA synthetases class-II family profile" evidence="17">
    <location>
        <begin position="179"/>
        <end position="404"/>
    </location>
</feature>
<feature type="site" description="Important for serine binding" evidence="15">
    <location>
        <position position="379"/>
    </location>
</feature>
<dbReference type="AlphaFoldDB" id="A0A1G2C718"/>
<comment type="pathway">
    <text evidence="2">Aminoacyl-tRNA biosynthesis; selenocysteinyl-tRNA(Sec) biosynthesis; L-seryl-tRNA(Sec) from L-serine and tRNA(Sec): step 1/1.</text>
</comment>
<feature type="binding site" evidence="16">
    <location>
        <begin position="258"/>
        <end position="260"/>
    </location>
    <ligand>
        <name>ATP</name>
        <dbReference type="ChEBI" id="CHEBI:30616"/>
    </ligand>
</feature>
<keyword evidence="9" id="KW-0648">Protein biosynthesis</keyword>
<comment type="catalytic activity">
    <reaction evidence="13">
        <text>tRNA(Ser) + L-serine + ATP = L-seryl-tRNA(Ser) + AMP + diphosphate + H(+)</text>
        <dbReference type="Rhea" id="RHEA:12292"/>
        <dbReference type="Rhea" id="RHEA-COMP:9669"/>
        <dbReference type="Rhea" id="RHEA-COMP:9703"/>
        <dbReference type="ChEBI" id="CHEBI:15378"/>
        <dbReference type="ChEBI" id="CHEBI:30616"/>
        <dbReference type="ChEBI" id="CHEBI:33019"/>
        <dbReference type="ChEBI" id="CHEBI:33384"/>
        <dbReference type="ChEBI" id="CHEBI:78442"/>
        <dbReference type="ChEBI" id="CHEBI:78533"/>
        <dbReference type="ChEBI" id="CHEBI:456215"/>
        <dbReference type="EC" id="6.1.1.11"/>
    </reaction>
</comment>